<evidence type="ECO:0000256" key="2">
    <source>
        <dbReference type="ARBA" id="ARBA00004246"/>
    </source>
</evidence>
<dbReference type="SUPFAM" id="SSF49265">
    <property type="entry name" value="Fibronectin type III"/>
    <property type="match status" value="2"/>
</dbReference>
<keyword evidence="23 39" id="KW-1015">Disulfide bond</keyword>
<dbReference type="Gene3D" id="2.170.300.10">
    <property type="entry name" value="Tie2 ligand-binding domain superfamily"/>
    <property type="match status" value="1"/>
</dbReference>
<dbReference type="GO" id="GO:0007169">
    <property type="term" value="P:cell surface receptor protein tyrosine kinase signaling pathway"/>
    <property type="evidence" value="ECO:0007669"/>
    <property type="project" value="InterPro"/>
</dbReference>
<keyword evidence="26" id="KW-0206">Cytoskeleton</keyword>
<dbReference type="GO" id="GO:0048754">
    <property type="term" value="P:branching morphogenesis of an epithelial tube"/>
    <property type="evidence" value="ECO:0007669"/>
    <property type="project" value="UniProtKB-ARBA"/>
</dbReference>
<dbReference type="FunFam" id="3.30.200.20:FF:000113">
    <property type="entry name" value="Putative tyrosine-protein kinase receptor Tie-1"/>
    <property type="match status" value="1"/>
</dbReference>
<keyword evidence="10" id="KW-0597">Phosphoprotein</keyword>
<keyword evidence="11" id="KW-0808">Transferase</keyword>
<dbReference type="Pfam" id="PF10430">
    <property type="entry name" value="Ig_Tie2_1"/>
    <property type="match status" value="1"/>
</dbReference>
<keyword evidence="15 37" id="KW-0547">Nucleotide-binding</keyword>
<feature type="domain" description="Fibronectin type-III" evidence="44">
    <location>
        <begin position="557"/>
        <end position="649"/>
    </location>
</feature>
<evidence type="ECO:0000256" key="9">
    <source>
        <dbReference type="ARBA" id="ARBA00022536"/>
    </source>
</evidence>
<dbReference type="PROSITE" id="PS50026">
    <property type="entry name" value="EGF_3"/>
    <property type="match status" value="1"/>
</dbReference>
<keyword evidence="8" id="KW-0964">Secreted</keyword>
<evidence type="ECO:0000256" key="27">
    <source>
        <dbReference type="ARBA" id="ARBA00023319"/>
    </source>
</evidence>
<evidence type="ECO:0000256" key="8">
    <source>
        <dbReference type="ARBA" id="ARBA00022525"/>
    </source>
</evidence>
<evidence type="ECO:0000256" key="17">
    <source>
        <dbReference type="ARBA" id="ARBA00022840"/>
    </source>
</evidence>
<evidence type="ECO:0000256" key="6">
    <source>
        <dbReference type="ARBA" id="ARBA00022475"/>
    </source>
</evidence>
<evidence type="ECO:0000256" key="33">
    <source>
        <dbReference type="ARBA" id="ARBA00078633"/>
    </source>
</evidence>
<keyword evidence="22" id="KW-0829">Tyrosine-protein kinase</keyword>
<dbReference type="SMART" id="SM00220">
    <property type="entry name" value="S_TKc"/>
    <property type="match status" value="1"/>
</dbReference>
<dbReference type="GO" id="GO:0043066">
    <property type="term" value="P:negative regulation of apoptotic process"/>
    <property type="evidence" value="ECO:0007669"/>
    <property type="project" value="UniProtKB-ARBA"/>
</dbReference>
<feature type="transmembrane region" description="Helical" evidence="41">
    <location>
        <begin position="759"/>
        <end position="783"/>
    </location>
</feature>
<dbReference type="PANTHER" id="PTHR24416">
    <property type="entry name" value="TYROSINE-PROTEIN KINASE RECEPTOR"/>
    <property type="match status" value="1"/>
</dbReference>
<evidence type="ECO:0000256" key="23">
    <source>
        <dbReference type="ARBA" id="ARBA00023157"/>
    </source>
</evidence>
<evidence type="ECO:0000256" key="12">
    <source>
        <dbReference type="ARBA" id="ARBA00022692"/>
    </source>
</evidence>
<dbReference type="Gene3D" id="2.60.40.10">
    <property type="entry name" value="Immunoglobulins"/>
    <property type="match status" value="5"/>
</dbReference>
<dbReference type="GO" id="GO:0010595">
    <property type="term" value="P:positive regulation of endothelial cell migration"/>
    <property type="evidence" value="ECO:0007669"/>
    <property type="project" value="TreeGrafter"/>
</dbReference>
<evidence type="ECO:0000256" key="22">
    <source>
        <dbReference type="ARBA" id="ARBA00023137"/>
    </source>
</evidence>
<evidence type="ECO:0000259" key="42">
    <source>
        <dbReference type="PROSITE" id="PS50011"/>
    </source>
</evidence>
<evidence type="ECO:0000256" key="20">
    <source>
        <dbReference type="ARBA" id="ARBA00022989"/>
    </source>
</evidence>
<feature type="domain" description="Fibronectin type-III" evidence="44">
    <location>
        <begin position="654"/>
        <end position="747"/>
    </location>
</feature>
<dbReference type="GO" id="GO:0030097">
    <property type="term" value="P:hemopoiesis"/>
    <property type="evidence" value="ECO:0007669"/>
    <property type="project" value="UniProtKB-ARBA"/>
</dbReference>
<keyword evidence="20 41" id="KW-1133">Transmembrane helix</keyword>
<dbReference type="SMART" id="SM00219">
    <property type="entry name" value="TyrKc"/>
    <property type="match status" value="1"/>
</dbReference>
<evidence type="ECO:0000256" key="34">
    <source>
        <dbReference type="ARBA" id="ARBA00080007"/>
    </source>
</evidence>
<dbReference type="FunFam" id="2.60.40.10:FF:000391">
    <property type="entry name" value="TEK receptor tyrosine kinase"/>
    <property type="match status" value="1"/>
</dbReference>
<feature type="domain" description="Protein kinase" evidence="42">
    <location>
        <begin position="836"/>
        <end position="1112"/>
    </location>
</feature>
<dbReference type="PROSITE" id="PS50011">
    <property type="entry name" value="PROTEIN_KINASE_DOM"/>
    <property type="match status" value="1"/>
</dbReference>
<evidence type="ECO:0000256" key="14">
    <source>
        <dbReference type="ARBA" id="ARBA00022737"/>
    </source>
</evidence>
<dbReference type="GO" id="GO:0005856">
    <property type="term" value="C:cytoskeleton"/>
    <property type="evidence" value="ECO:0007669"/>
    <property type="project" value="UniProtKB-SubCell"/>
</dbReference>
<protein>
    <recommendedName>
        <fullName evidence="29">Angiopoietin-1 receptor</fullName>
        <ecNumber evidence="5">2.7.10.1</ecNumber>
    </recommendedName>
    <alternativeName>
        <fullName evidence="30">Endothelial tyrosine kinase</fullName>
    </alternativeName>
    <alternativeName>
        <fullName evidence="31">Tunica interna endothelial cell kinase</fullName>
    </alternativeName>
    <alternativeName>
        <fullName evidence="35">Tyrosine kinase with Ig and EGF homology domains-2</fullName>
    </alternativeName>
    <alternativeName>
        <fullName evidence="32">Tyrosine-protein kinase receptor TEK</fullName>
    </alternativeName>
    <alternativeName>
        <fullName evidence="33">Tyrosine-protein kinase receptor TIE-2</fullName>
    </alternativeName>
    <alternativeName>
        <fullName evidence="34">p140 TEK</fullName>
    </alternativeName>
</protein>
<evidence type="ECO:0000256" key="38">
    <source>
        <dbReference type="PIRSR" id="PIRSR000615-3"/>
    </source>
</evidence>
<dbReference type="InterPro" id="IPR018941">
    <property type="entry name" value="Tyr_kin_Tie2_Ig-like_dom-1_N"/>
</dbReference>
<comment type="caution">
    <text evidence="39">Lacks conserved residue(s) required for the propagation of feature annotation.</text>
</comment>
<dbReference type="GO" id="GO:0046872">
    <property type="term" value="F:metal ion binding"/>
    <property type="evidence" value="ECO:0007669"/>
    <property type="project" value="UniProtKB-KW"/>
</dbReference>
<dbReference type="FunFam" id="2.60.40.10:FF:000397">
    <property type="entry name" value="angiopoietin-1 receptor isoform X1"/>
    <property type="match status" value="1"/>
</dbReference>
<feature type="binding site" evidence="37 40">
    <location>
        <position position="867"/>
    </location>
    <ligand>
        <name>ATP</name>
        <dbReference type="ChEBI" id="CHEBI:30616"/>
    </ligand>
</feature>
<dbReference type="AlphaFoldDB" id="A0A6P6F3P1"/>
<reference evidence="46" key="1">
    <citation type="submission" date="2025-08" db="UniProtKB">
        <authorList>
            <consortium name="RefSeq"/>
        </authorList>
    </citation>
    <scope>IDENTIFICATION</scope>
</reference>
<keyword evidence="13" id="KW-0732">Signal</keyword>
<evidence type="ECO:0000313" key="45">
    <source>
        <dbReference type="Proteomes" id="UP000515203"/>
    </source>
</evidence>
<evidence type="ECO:0000256" key="36">
    <source>
        <dbReference type="PIRSR" id="PIRSR000615-1"/>
    </source>
</evidence>
<evidence type="ECO:0000259" key="43">
    <source>
        <dbReference type="PROSITE" id="PS50026"/>
    </source>
</evidence>
<comment type="catalytic activity">
    <reaction evidence="28">
        <text>L-tyrosyl-[protein] + ATP = O-phospho-L-tyrosyl-[protein] + ADP + H(+)</text>
        <dbReference type="Rhea" id="RHEA:10596"/>
        <dbReference type="Rhea" id="RHEA-COMP:10136"/>
        <dbReference type="Rhea" id="RHEA-COMP:20101"/>
        <dbReference type="ChEBI" id="CHEBI:15378"/>
        <dbReference type="ChEBI" id="CHEBI:30616"/>
        <dbReference type="ChEBI" id="CHEBI:46858"/>
        <dbReference type="ChEBI" id="CHEBI:61978"/>
        <dbReference type="ChEBI" id="CHEBI:456216"/>
        <dbReference type="EC" id="2.7.10.1"/>
    </reaction>
</comment>
<feature type="binding site" evidence="38">
    <location>
        <position position="981"/>
    </location>
    <ligand>
        <name>Mg(2+)</name>
        <dbReference type="ChEBI" id="CHEBI:18420"/>
    </ligand>
</feature>
<dbReference type="GO" id="GO:0045785">
    <property type="term" value="P:positive regulation of cell adhesion"/>
    <property type="evidence" value="ECO:0007669"/>
    <property type="project" value="UniProtKB-ARBA"/>
</dbReference>
<feature type="binding site" evidence="37">
    <location>
        <begin position="843"/>
        <end position="850"/>
    </location>
    <ligand>
        <name>ATP</name>
        <dbReference type="ChEBI" id="CHEBI:30616"/>
    </ligand>
</feature>
<keyword evidence="38" id="KW-0479">Metal-binding</keyword>
<keyword evidence="25" id="KW-0325">Glycoprotein</keyword>
<dbReference type="InterPro" id="IPR000742">
    <property type="entry name" value="EGF"/>
</dbReference>
<dbReference type="GO" id="GO:0005925">
    <property type="term" value="C:focal adhesion"/>
    <property type="evidence" value="ECO:0007669"/>
    <property type="project" value="UniProtKB-SubCell"/>
</dbReference>
<dbReference type="Pfam" id="PF07714">
    <property type="entry name" value="PK_Tyr_Ser-Thr"/>
    <property type="match status" value="1"/>
</dbReference>
<comment type="subcellular location">
    <subcellularLocation>
        <location evidence="2">Cell junction</location>
        <location evidence="2">Focal adhesion</location>
    </subcellularLocation>
    <subcellularLocation>
        <location evidence="3">Cell membrane</location>
        <topology evidence="3">Single-pass type I membrane protein</topology>
    </subcellularLocation>
    <subcellularLocation>
        <location evidence="1">Cytoplasm</location>
        <location evidence="1">Cytoskeleton</location>
    </subcellularLocation>
    <subcellularLocation>
        <location evidence="4">Secreted</location>
    </subcellularLocation>
</comment>
<dbReference type="CDD" id="cd00063">
    <property type="entry name" value="FN3"/>
    <property type="match status" value="2"/>
</dbReference>
<dbReference type="FunCoup" id="A0A6P6F3P1">
    <property type="interactions" value="745"/>
</dbReference>
<feature type="disulfide bond" evidence="39">
    <location>
        <begin position="251"/>
        <end position="260"/>
    </location>
</feature>
<evidence type="ECO:0000256" key="7">
    <source>
        <dbReference type="ARBA" id="ARBA00022490"/>
    </source>
</evidence>
<dbReference type="PROSITE" id="PS00109">
    <property type="entry name" value="PROTEIN_KINASE_TYR"/>
    <property type="match status" value="1"/>
</dbReference>
<dbReference type="InterPro" id="IPR008266">
    <property type="entry name" value="Tyr_kinase_AS"/>
</dbReference>
<evidence type="ECO:0000256" key="10">
    <source>
        <dbReference type="ARBA" id="ARBA00022553"/>
    </source>
</evidence>
<dbReference type="GO" id="GO:0051897">
    <property type="term" value="P:positive regulation of phosphatidylinositol 3-kinase/protein kinase B signal transduction"/>
    <property type="evidence" value="ECO:0007669"/>
    <property type="project" value="TreeGrafter"/>
</dbReference>
<evidence type="ECO:0000259" key="44">
    <source>
        <dbReference type="PROSITE" id="PS50853"/>
    </source>
</evidence>
<dbReference type="Gene3D" id="1.10.510.10">
    <property type="entry name" value="Transferase(Phosphotransferase) domain 1"/>
    <property type="match status" value="1"/>
</dbReference>
<evidence type="ECO:0000256" key="13">
    <source>
        <dbReference type="ARBA" id="ARBA00022729"/>
    </source>
</evidence>
<name>A0A6P6F3P1_OCTDE</name>
<dbReference type="GO" id="GO:0001936">
    <property type="term" value="P:regulation of endothelial cell proliferation"/>
    <property type="evidence" value="ECO:0007669"/>
    <property type="project" value="UniProtKB-ARBA"/>
</dbReference>
<dbReference type="PROSITE" id="PS01186">
    <property type="entry name" value="EGF_2"/>
    <property type="match status" value="1"/>
</dbReference>
<dbReference type="InterPro" id="IPR003961">
    <property type="entry name" value="FN3_dom"/>
</dbReference>
<dbReference type="EC" id="2.7.10.1" evidence="5"/>
<evidence type="ECO:0000256" key="32">
    <source>
        <dbReference type="ARBA" id="ARBA00077943"/>
    </source>
</evidence>
<evidence type="ECO:0000313" key="46">
    <source>
        <dbReference type="RefSeq" id="XP_023579275.1"/>
    </source>
</evidence>
<dbReference type="InterPro" id="IPR036116">
    <property type="entry name" value="FN3_sf"/>
</dbReference>
<dbReference type="FunFam" id="2.60.40.10:FF:000388">
    <property type="entry name" value="TEK receptor tyrosine kinase"/>
    <property type="match status" value="1"/>
</dbReference>
<dbReference type="FunFam" id="2.60.40.10:FF:000407">
    <property type="entry name" value="angiopoietin-1 receptor isoform X1"/>
    <property type="match status" value="1"/>
</dbReference>
<dbReference type="CTD" id="7010"/>
<dbReference type="InterPro" id="IPR000719">
    <property type="entry name" value="Prot_kinase_dom"/>
</dbReference>
<dbReference type="GeneID" id="105743116"/>
<keyword evidence="19" id="KW-0965">Cell junction</keyword>
<evidence type="ECO:0000256" key="19">
    <source>
        <dbReference type="ARBA" id="ARBA00022949"/>
    </source>
</evidence>
<dbReference type="GO" id="GO:0043235">
    <property type="term" value="C:receptor complex"/>
    <property type="evidence" value="ECO:0007669"/>
    <property type="project" value="TreeGrafter"/>
</dbReference>
<feature type="domain" description="Fibronectin type-III" evidence="44">
    <location>
        <begin position="458"/>
        <end position="553"/>
    </location>
</feature>
<keyword evidence="14" id="KW-0677">Repeat</keyword>
<dbReference type="GO" id="GO:0032526">
    <property type="term" value="P:response to retinoic acid"/>
    <property type="evidence" value="ECO:0007669"/>
    <property type="project" value="UniProtKB-ARBA"/>
</dbReference>
<dbReference type="Proteomes" id="UP000515203">
    <property type="component" value="Unplaced"/>
</dbReference>
<evidence type="ECO:0000256" key="3">
    <source>
        <dbReference type="ARBA" id="ARBA00004251"/>
    </source>
</evidence>
<dbReference type="OrthoDB" id="1668230at2759"/>
<evidence type="ECO:0000256" key="29">
    <source>
        <dbReference type="ARBA" id="ARBA00072791"/>
    </source>
</evidence>
<evidence type="ECO:0000256" key="24">
    <source>
        <dbReference type="ARBA" id="ARBA00023170"/>
    </source>
</evidence>
<dbReference type="InterPro" id="IPR020635">
    <property type="entry name" value="Tyr_kinase_cat_dom"/>
</dbReference>
<keyword evidence="7" id="KW-0963">Cytoplasm</keyword>
<dbReference type="GO" id="GO:0001935">
    <property type="term" value="P:endothelial cell proliferation"/>
    <property type="evidence" value="ECO:0007669"/>
    <property type="project" value="TreeGrafter"/>
</dbReference>
<dbReference type="GO" id="GO:0005576">
    <property type="term" value="C:extracellular region"/>
    <property type="evidence" value="ECO:0007669"/>
    <property type="project" value="UniProtKB-SubCell"/>
</dbReference>
<dbReference type="PROSITE" id="PS00022">
    <property type="entry name" value="EGF_1"/>
    <property type="match status" value="1"/>
</dbReference>
<evidence type="ECO:0000256" key="41">
    <source>
        <dbReference type="SAM" id="Phobius"/>
    </source>
</evidence>
<keyword evidence="9 39" id="KW-0245">EGF-like domain</keyword>
<keyword evidence="21 41" id="KW-0472">Membrane</keyword>
<keyword evidence="38" id="KW-0460">Magnesium</keyword>
<keyword evidence="27" id="KW-0393">Immunoglobulin domain</keyword>
<evidence type="ECO:0000256" key="18">
    <source>
        <dbReference type="ARBA" id="ARBA00022843"/>
    </source>
</evidence>
<dbReference type="GO" id="GO:0045766">
    <property type="term" value="P:positive regulation of angiogenesis"/>
    <property type="evidence" value="ECO:0007669"/>
    <property type="project" value="TreeGrafter"/>
</dbReference>
<evidence type="ECO:0000256" key="25">
    <source>
        <dbReference type="ARBA" id="ARBA00023180"/>
    </source>
</evidence>
<evidence type="ECO:0000256" key="30">
    <source>
        <dbReference type="ARBA" id="ARBA00075340"/>
    </source>
</evidence>
<dbReference type="SMART" id="SM00181">
    <property type="entry name" value="EGF"/>
    <property type="match status" value="3"/>
</dbReference>
<evidence type="ECO:0000256" key="11">
    <source>
        <dbReference type="ARBA" id="ARBA00022679"/>
    </source>
</evidence>
<dbReference type="GO" id="GO:0031589">
    <property type="term" value="P:cell-substrate adhesion"/>
    <property type="evidence" value="ECO:0007669"/>
    <property type="project" value="UniProtKB-ARBA"/>
</dbReference>
<dbReference type="InterPro" id="IPR017441">
    <property type="entry name" value="Protein_kinase_ATP_BS"/>
</dbReference>
<dbReference type="InterPro" id="IPR013783">
    <property type="entry name" value="Ig-like_fold"/>
</dbReference>
<feature type="binding site" evidence="37">
    <location>
        <position position="980"/>
    </location>
    <ligand>
        <name>ATP</name>
        <dbReference type="ChEBI" id="CHEBI:30616"/>
    </ligand>
</feature>
<evidence type="ECO:0000256" key="1">
    <source>
        <dbReference type="ARBA" id="ARBA00004245"/>
    </source>
</evidence>
<dbReference type="FunFam" id="1.10.510.10:FF:000123">
    <property type="entry name" value="Tyrosine-protein kinase receptor Tie-1"/>
    <property type="match status" value="1"/>
</dbReference>
<evidence type="ECO:0000256" key="39">
    <source>
        <dbReference type="PROSITE-ProRule" id="PRU00076"/>
    </source>
</evidence>
<evidence type="ECO:0000256" key="4">
    <source>
        <dbReference type="ARBA" id="ARBA00004613"/>
    </source>
</evidence>
<keyword evidence="18" id="KW-0832">Ubl conjugation</keyword>
<dbReference type="RefSeq" id="XP_023579275.1">
    <property type="nucleotide sequence ID" value="XM_023723507.1"/>
</dbReference>
<feature type="active site" description="Proton acceptor" evidence="36">
    <location>
        <position position="976"/>
    </location>
</feature>
<keyword evidence="24 46" id="KW-0675">Receptor</keyword>
<dbReference type="Gene3D" id="3.30.200.20">
    <property type="entry name" value="Phosphorylase Kinase, domain 1"/>
    <property type="match status" value="1"/>
</dbReference>
<evidence type="ECO:0000256" key="31">
    <source>
        <dbReference type="ARBA" id="ARBA00075594"/>
    </source>
</evidence>
<dbReference type="InterPro" id="IPR050122">
    <property type="entry name" value="RTK"/>
</dbReference>
<sequence>MLDGEIWQSMDSLASLVLCGLCLLLSGTVKGAMDLILINSLPLVSDAETSLTCIASGWQPHEPITIGRDFEALMNQHQDPLEVTQDVTREWAKKVIWKREKASKINGAYFCEGRVRGQAIRIRTMKMRQQASFLPATLTMTVNKGDNVSISFKKVVIKEEDAVIYKNGSFIHSVPRHEVPDILEVRLPHAQLQDAGVYSARYIGGNLFTSAFTRLIVRRCEAQKWGPDCNRLCTACMNNGVCHEDTGECVCPPGFMGKTCEKACELHTFGRTCKESCIGPQGCKSYVFCLPDPYGCSCATGWKGLQCNEECHPGYYGPDCKLRCRCTNGEICDRFQGCLCARGWQGLQCEREGRPRMTPEIKDLPDYVEANIGKFNPICKASGWPLPANEEMTLVKPDGTVLQVRVTLNPLLMPSCGFSAELFLAKAVFHSGLYLLTIQCVARFVEEPFSRECQVLPKPRNAPNVMDIGHNFAVINISSEPYFGDGPIKSKKLLYKPVNHHEGWRHIQVTNEIVTLNYLEPRTEYELCVQLVRLGEGGEGHPGPVRRFTTASIGLPPPRGLSLLPKSQTTLNLTWQPIFPTSEDEFYVEVERRSALIKSDQQSIKVPGNLTSVLLNNLHPREQYIVRARVNTKAHGEWSEDLTAWTLSDVLPPQPENIKISNITDSSAVISWTIVDGYSISSVIIRYKVQDEHEDQHIDVKIKNATITQYQLKGLEPETAYHVDIFAENNIGSSHPTLSHELMTLPESQVSASLGSGKMLLIAILGSAGMTCLTVLLAFLIMLQLKRASIQRRMAQAFQNREEPAVQFNSGTLALNRKAKNNPDPTIYPVLDWNDIKFQDVIGEGNFGQVLKARIKKDGLRMDAAIKRMKEYASKDDHRDFAGELEVLCKLGNHPNIINLLGACEHRGYLYLAIEYAPHGNLLDFLRKSRVLETDPAFAIANSTASTLSSQQLLQFAADVARGMDYLSQKQFIHRDLAARNILVGENYLAKIADFGLSRGQEVYVKKTMVSCSVAWLLAKEPERAVFDSWFCICSCRWSYGVLLWEIVSLGGTPYCGMTCAELYEKLPQGYRLEKPLNCDDEVYDLMRQCWREKPYERPSFAQILVSLNRMLEERKTYVNTTLYEKFTYAGIDCSAEEAA</sequence>
<dbReference type="PROSITE" id="PS00107">
    <property type="entry name" value="PROTEIN_KINASE_ATP"/>
    <property type="match status" value="1"/>
</dbReference>
<dbReference type="FunFam" id="2.60.40.10:FF:000441">
    <property type="entry name" value="TEK receptor tyrosine kinase"/>
    <property type="match status" value="1"/>
</dbReference>
<dbReference type="PRINTS" id="PR00109">
    <property type="entry name" value="TYRKINASE"/>
</dbReference>
<evidence type="ECO:0000256" key="21">
    <source>
        <dbReference type="ARBA" id="ARBA00023136"/>
    </source>
</evidence>
<keyword evidence="6" id="KW-1003">Cell membrane</keyword>
<dbReference type="PANTHER" id="PTHR24416:SF125">
    <property type="entry name" value="ANGIOPOIETIN-1 RECEPTOR"/>
    <property type="match status" value="1"/>
</dbReference>
<keyword evidence="16" id="KW-0418">Kinase</keyword>
<feature type="domain" description="EGF-like" evidence="43">
    <location>
        <begin position="225"/>
        <end position="261"/>
    </location>
</feature>
<evidence type="ECO:0000256" key="35">
    <source>
        <dbReference type="ARBA" id="ARBA00082816"/>
    </source>
</evidence>
<organism evidence="45 46">
    <name type="scientific">Octodon degus</name>
    <name type="common">Degu</name>
    <name type="synonym">Sciurus degus</name>
    <dbReference type="NCBI Taxonomy" id="10160"/>
    <lineage>
        <taxon>Eukaryota</taxon>
        <taxon>Metazoa</taxon>
        <taxon>Chordata</taxon>
        <taxon>Craniata</taxon>
        <taxon>Vertebrata</taxon>
        <taxon>Euteleostomi</taxon>
        <taxon>Mammalia</taxon>
        <taxon>Eutheria</taxon>
        <taxon>Euarchontoglires</taxon>
        <taxon>Glires</taxon>
        <taxon>Rodentia</taxon>
        <taxon>Hystricomorpha</taxon>
        <taxon>Octodontidae</taxon>
        <taxon>Octodon</taxon>
    </lineage>
</organism>
<dbReference type="GO" id="GO:2000351">
    <property type="term" value="P:regulation of endothelial cell apoptotic process"/>
    <property type="evidence" value="ECO:0007669"/>
    <property type="project" value="UniProtKB-ARBA"/>
</dbReference>
<evidence type="ECO:0000256" key="26">
    <source>
        <dbReference type="ARBA" id="ARBA00023212"/>
    </source>
</evidence>
<dbReference type="GO" id="GO:0005524">
    <property type="term" value="F:ATP binding"/>
    <property type="evidence" value="ECO:0007669"/>
    <property type="project" value="UniProtKB-UniRule"/>
</dbReference>
<dbReference type="InterPro" id="IPR001245">
    <property type="entry name" value="Ser-Thr/Tyr_kinase_cat_dom"/>
</dbReference>
<dbReference type="GO" id="GO:0005886">
    <property type="term" value="C:plasma membrane"/>
    <property type="evidence" value="ECO:0007669"/>
    <property type="project" value="UniProtKB-SubCell"/>
</dbReference>
<dbReference type="GO" id="GO:0001525">
    <property type="term" value="P:angiogenesis"/>
    <property type="evidence" value="ECO:0007669"/>
    <property type="project" value="TreeGrafter"/>
</dbReference>
<dbReference type="SMART" id="SM00060">
    <property type="entry name" value="FN3"/>
    <property type="match status" value="3"/>
</dbReference>
<evidence type="ECO:0000256" key="37">
    <source>
        <dbReference type="PIRSR" id="PIRSR000615-2"/>
    </source>
</evidence>
<keyword evidence="17 37" id="KW-0067">ATP-binding</keyword>
<gene>
    <name evidence="46" type="primary">Tek</name>
</gene>
<dbReference type="SUPFAM" id="SSF56112">
    <property type="entry name" value="Protein kinase-like (PK-like)"/>
    <property type="match status" value="1"/>
</dbReference>
<dbReference type="FunFam" id="2.170.300.10:FF:000003">
    <property type="entry name" value="tyrosine-protein kinase receptor Tie-1 isoform X1"/>
    <property type="match status" value="1"/>
</dbReference>
<evidence type="ECO:0000256" key="5">
    <source>
        <dbReference type="ARBA" id="ARBA00011902"/>
    </source>
</evidence>
<proteinExistence type="predicted"/>
<dbReference type="GO" id="GO:0043410">
    <property type="term" value="P:positive regulation of MAPK cascade"/>
    <property type="evidence" value="ECO:0007669"/>
    <property type="project" value="TreeGrafter"/>
</dbReference>
<evidence type="ECO:0000256" key="28">
    <source>
        <dbReference type="ARBA" id="ARBA00051243"/>
    </source>
</evidence>
<evidence type="ECO:0000256" key="15">
    <source>
        <dbReference type="ARBA" id="ARBA00022741"/>
    </source>
</evidence>
<dbReference type="PROSITE" id="PS50853">
    <property type="entry name" value="FN3"/>
    <property type="match status" value="3"/>
</dbReference>
<evidence type="ECO:0000256" key="16">
    <source>
        <dbReference type="ARBA" id="ARBA00022777"/>
    </source>
</evidence>
<keyword evidence="45" id="KW-1185">Reference proteome</keyword>
<feature type="binding site" evidence="38">
    <location>
        <position position="994"/>
    </location>
    <ligand>
        <name>Mg(2+)</name>
        <dbReference type="ChEBI" id="CHEBI:18420"/>
    </ligand>
</feature>
<accession>A0A6P6F3P1</accession>
<dbReference type="Pfam" id="PF00041">
    <property type="entry name" value="fn3"/>
    <property type="match status" value="2"/>
</dbReference>
<keyword evidence="12 41" id="KW-0812">Transmembrane</keyword>
<dbReference type="GO" id="GO:0004714">
    <property type="term" value="F:transmembrane receptor protein tyrosine kinase activity"/>
    <property type="evidence" value="ECO:0007669"/>
    <property type="project" value="UniProtKB-EC"/>
</dbReference>
<dbReference type="CDD" id="cd00054">
    <property type="entry name" value="EGF_CA"/>
    <property type="match status" value="1"/>
</dbReference>
<evidence type="ECO:0000256" key="40">
    <source>
        <dbReference type="PROSITE-ProRule" id="PRU10141"/>
    </source>
</evidence>
<dbReference type="InParanoid" id="A0A6P6F3P1"/>
<dbReference type="InterPro" id="IPR011009">
    <property type="entry name" value="Kinase-like_dom_sf"/>
</dbReference>